<evidence type="ECO:0000313" key="14">
    <source>
        <dbReference type="Proteomes" id="UP000327157"/>
    </source>
</evidence>
<comment type="caution">
    <text evidence="13">The sequence shown here is derived from an EMBL/GenBank/DDBJ whole genome shotgun (WGS) entry which is preliminary data.</text>
</comment>
<dbReference type="InterPro" id="IPR041373">
    <property type="entry name" value="RT_RNaseH"/>
</dbReference>
<dbReference type="Proteomes" id="UP000327157">
    <property type="component" value="Chromosome 12"/>
</dbReference>
<keyword evidence="3" id="KW-0548">Nucleotidyltransferase</keyword>
<dbReference type="InterPro" id="IPR043502">
    <property type="entry name" value="DNA/RNA_pol_sf"/>
</dbReference>
<feature type="domain" description="Retrotransposon gag" evidence="10">
    <location>
        <begin position="161"/>
        <end position="252"/>
    </location>
</feature>
<evidence type="ECO:0000259" key="11">
    <source>
        <dbReference type="Pfam" id="PF13456"/>
    </source>
</evidence>
<dbReference type="GO" id="GO:0003676">
    <property type="term" value="F:nucleic acid binding"/>
    <property type="evidence" value="ECO:0007669"/>
    <property type="project" value="InterPro"/>
</dbReference>
<feature type="transmembrane region" description="Helical" evidence="9">
    <location>
        <begin position="40"/>
        <end position="61"/>
    </location>
</feature>
<dbReference type="Pfam" id="PF17917">
    <property type="entry name" value="RT_RNaseH"/>
    <property type="match status" value="1"/>
</dbReference>
<proteinExistence type="predicted"/>
<dbReference type="InterPro" id="IPR012337">
    <property type="entry name" value="RNaseH-like_sf"/>
</dbReference>
<dbReference type="Gene3D" id="3.10.10.10">
    <property type="entry name" value="HIV Type 1 Reverse Transcriptase, subunit A, domain 1"/>
    <property type="match status" value="1"/>
</dbReference>
<evidence type="ECO:0000256" key="1">
    <source>
        <dbReference type="ARBA" id="ARBA00012493"/>
    </source>
</evidence>
<organism evidence="13 14">
    <name type="scientific">Pyrus ussuriensis x Pyrus communis</name>
    <dbReference type="NCBI Taxonomy" id="2448454"/>
    <lineage>
        <taxon>Eukaryota</taxon>
        <taxon>Viridiplantae</taxon>
        <taxon>Streptophyta</taxon>
        <taxon>Embryophyta</taxon>
        <taxon>Tracheophyta</taxon>
        <taxon>Spermatophyta</taxon>
        <taxon>Magnoliopsida</taxon>
        <taxon>eudicotyledons</taxon>
        <taxon>Gunneridae</taxon>
        <taxon>Pentapetalae</taxon>
        <taxon>rosids</taxon>
        <taxon>fabids</taxon>
        <taxon>Rosales</taxon>
        <taxon>Rosaceae</taxon>
        <taxon>Amygdaloideae</taxon>
        <taxon>Maleae</taxon>
        <taxon>Pyrus</taxon>
    </lineage>
</organism>
<dbReference type="Gene3D" id="3.30.70.270">
    <property type="match status" value="2"/>
</dbReference>
<evidence type="ECO:0000256" key="4">
    <source>
        <dbReference type="ARBA" id="ARBA00022722"/>
    </source>
</evidence>
<dbReference type="InterPro" id="IPR036397">
    <property type="entry name" value="RNaseH_sf"/>
</dbReference>
<keyword evidence="7" id="KW-0695">RNA-directed DNA polymerase</keyword>
<reference evidence="14" key="2">
    <citation type="submission" date="2019-10" db="EMBL/GenBank/DDBJ databases">
        <title>A de novo genome assembly of a pear dwarfing rootstock.</title>
        <authorList>
            <person name="Wang F."/>
            <person name="Wang J."/>
            <person name="Li S."/>
            <person name="Zhang Y."/>
            <person name="Fang M."/>
            <person name="Ma L."/>
            <person name="Zhao Y."/>
            <person name="Jiang S."/>
        </authorList>
    </citation>
    <scope>NUCLEOTIDE SEQUENCE [LARGE SCALE GENOMIC DNA]</scope>
</reference>
<feature type="domain" description="Reverse transcriptase RNase H-like" evidence="12">
    <location>
        <begin position="1413"/>
        <end position="1502"/>
    </location>
</feature>
<evidence type="ECO:0000313" key="13">
    <source>
        <dbReference type="EMBL" id="KAB2631157.1"/>
    </source>
</evidence>
<keyword evidence="9" id="KW-1133">Transmembrane helix</keyword>
<dbReference type="CDD" id="cd09279">
    <property type="entry name" value="RNase_HI_like"/>
    <property type="match status" value="1"/>
</dbReference>
<keyword evidence="4" id="KW-0540">Nuclease</keyword>
<name>A0A5N5HWB8_9ROSA</name>
<dbReference type="EC" id="2.7.7.49" evidence="1"/>
<evidence type="ECO:0000256" key="9">
    <source>
        <dbReference type="SAM" id="Phobius"/>
    </source>
</evidence>
<evidence type="ECO:0000256" key="8">
    <source>
        <dbReference type="SAM" id="MobiDB-lite"/>
    </source>
</evidence>
<dbReference type="EMBL" id="SMOL01000143">
    <property type="protein sequence ID" value="KAB2631157.1"/>
    <property type="molecule type" value="Genomic_DNA"/>
</dbReference>
<feature type="compositionally biased region" description="Basic and acidic residues" evidence="8">
    <location>
        <begin position="557"/>
        <end position="570"/>
    </location>
</feature>
<dbReference type="Pfam" id="PF03732">
    <property type="entry name" value="Retrotrans_gag"/>
    <property type="match status" value="1"/>
</dbReference>
<evidence type="ECO:0000256" key="3">
    <source>
        <dbReference type="ARBA" id="ARBA00022695"/>
    </source>
</evidence>
<dbReference type="InterPro" id="IPR005162">
    <property type="entry name" value="Retrotrans_gag_dom"/>
</dbReference>
<keyword evidence="6" id="KW-0378">Hydrolase</keyword>
<dbReference type="GO" id="GO:0003964">
    <property type="term" value="F:RNA-directed DNA polymerase activity"/>
    <property type="evidence" value="ECO:0007669"/>
    <property type="project" value="UniProtKB-KW"/>
</dbReference>
<evidence type="ECO:0000259" key="10">
    <source>
        <dbReference type="Pfam" id="PF03732"/>
    </source>
</evidence>
<dbReference type="InterPro" id="IPR002156">
    <property type="entry name" value="RNaseH_domain"/>
</dbReference>
<keyword evidence="9" id="KW-0472">Membrane</keyword>
<dbReference type="Gene3D" id="2.40.70.10">
    <property type="entry name" value="Acid Proteases"/>
    <property type="match status" value="1"/>
</dbReference>
<dbReference type="OrthoDB" id="1166726at2759"/>
<evidence type="ECO:0000256" key="7">
    <source>
        <dbReference type="ARBA" id="ARBA00022918"/>
    </source>
</evidence>
<keyword evidence="9" id="KW-0812">Transmembrane</keyword>
<dbReference type="Gene3D" id="3.30.420.10">
    <property type="entry name" value="Ribonuclease H-like superfamily/Ribonuclease H"/>
    <property type="match status" value="1"/>
</dbReference>
<dbReference type="CDD" id="cd00303">
    <property type="entry name" value="retropepsin_like"/>
    <property type="match status" value="1"/>
</dbReference>
<keyword evidence="5" id="KW-0255">Endonuclease</keyword>
<reference evidence="13 14" key="1">
    <citation type="submission" date="2019-09" db="EMBL/GenBank/DDBJ databases">
        <authorList>
            <person name="Ou C."/>
        </authorList>
    </citation>
    <scope>NUCLEOTIDE SEQUENCE [LARGE SCALE GENOMIC DNA]</scope>
    <source>
        <strain evidence="13">S2</strain>
        <tissue evidence="13">Leaf</tissue>
    </source>
</reference>
<dbReference type="GO" id="GO:0004523">
    <property type="term" value="F:RNA-DNA hybrid ribonuclease activity"/>
    <property type="evidence" value="ECO:0007669"/>
    <property type="project" value="InterPro"/>
</dbReference>
<feature type="domain" description="RNase H type-1" evidence="11">
    <location>
        <begin position="1551"/>
        <end position="1668"/>
    </location>
</feature>
<feature type="region of interest" description="Disordered" evidence="8">
    <location>
        <begin position="480"/>
        <end position="507"/>
    </location>
</feature>
<dbReference type="PANTHER" id="PTHR48475:SF1">
    <property type="entry name" value="RNASE H TYPE-1 DOMAIN-CONTAINING PROTEIN"/>
    <property type="match status" value="1"/>
</dbReference>
<feature type="region of interest" description="Disordered" evidence="8">
    <location>
        <begin position="76"/>
        <end position="108"/>
    </location>
</feature>
<sequence>MLDRLASHRNAFKIYTFFLLYVVLSEETESTKPKLQSKKYILILYKILIIILFGSKILLLGRVGQPWQLSTNVPVPAERGSARPQPITLEKRGGLGSRSEGPSQGEEAVSVNVTEVERMIDSALKKGPNLFAGESSLSSLEHVDRFTAQCGDVNSDFYKLRLFNFSLTGSAFAWYINLPPNSVQSWEELVEKFHEQFYRPGMEMFVSSLARMAQASDESPMEYLTRFKSARNWCRVPLPEVEFVRIALNGLDVEYKKKFLGANIRDMYELAQHVEQYDYLLREEKISKSPSRGTLYKNPTVSYASAESEDPQYVSVDAAEIVIDKPYVCKALAQVNGKDTKARSAAEEMSKSSKVYTFDITKADAIFDQLLAAKIIKLWPGHIIPKADELKGKVYCKYHNSNKHATNNCVIFRDTIQSWIEKGKLKFLEKQMAVDVNPFPSTTIGMVDAHLPKNKGKAEYVPVQHIRQRNDRTRLKLDLFSNASPTEQSGPPADEPRIGSSSDGTHESKVLCDHCKTLVELGKKTSSTPPTAPTTSPKRIGNGPRRQVFDRLGPQVRPKDQAPVRRRLDFDEPFYNEDYYSRNTNSSDLPADRKTFKPPRTSDQRCERPTPTIMTELAEGKKVAVADFETTIEESEKRIKILLRPGETRARLEYFRQEAERKLSSLPPREPFIKIRRNLHPPFLGESLEYMREFHKTYSANDLYGLPKAYIDTVELPFSLEDLQHLRYHFEVFSAVSLFGLTADEEKWIARLDTYLDTRNARIAYEERARVTKDQRTSSAVNIVEENSQTILDLVHTSRIPVLTEALKSLIEDVPPTDTVVSSAEDDDHDPMGPSVLEHMEISMVHVLPAEFQPSTHQSNFLDGDVVAEEATQVDFVANDDDRETRSTDNLKAALAELFPRSLSINLQHLKPLYVTAYIEGFPISKVFVDCGATVNIMPISVMKALRRSDNELISSGITMSSFVGDKSQTKGVLPLEVSIAGRQHMTAFFIIDSKTDYNALLGHDWIHQTSCIPSSLYQVIIFWDGKSVVVHPADNQPFETNMIQARYYDDHVGYITLQGLNEDGRLTRISSPMPMIDNTKQERRQAAVSSTMERLLAHWYAITKQPNSGINLIEFLAEADNGPVLSFDKVQAAPAELEDHRPQVKDPLEEVNVGTADDPRTLFISALLPSSVKVELRKLLQEFKDCFAWSYHEMPGLDRNLVEHKLRIKDGCKPFRQPPRRFSTEVQLGIKEELVRLLKAGFIRTARYVEWLANIVPVLKKNGALRICIDFRNLNLATPKDEYTMPISDLLIDAAANHELLSFMDGHAGYNQIFISEADNNLKMNPAKCAFGVSAGNFLGFLVHHRGIEVDENKARAIISAPPPTTKKQLQSLLGQINFLRRFIANSAGKMKAFSTLLKLKDTDQFEWPAESIGCLLAQDNNVGREQAIFYLSRNLNSPELNYSPVEKLCLALFFASSKLRHYMLPSVTQVIAQTDVIRYMLTRPIVKGRIGKWTLALSEFSLQYVPQKAVKGQAFADFLAQHPSPYGFEGGEVDIGLVTTRENHWTMHFDGSSTSTSAGVGIAIQSPDHCQWYFSLKLDFSCTNNQAEYEALIIGLHILHDLRASRVLVLGDSELVINQLNGIFRCMSCTLAPYHMVTTYLAESFERITFEHISRVHNTDADELAQIASGAQLMGGKLGRIAATGVQSYPALINRQTLQRTHVIRTRVMSLPSLLERGDPVEICALLDMSCAGSEGRQPSLVGLEILLKLGSGSGPLPLKVRNLTLEGSLEDVEVLPSPLQEVGEEGDILRTQVTAAGKVIKTLPNGVKTLRSESLGGSLRQDFVQLHEGFGLGRDSRWFGRSGRGAGITGRALEKSVKLQFPRWLHIRGKLCKEQ</sequence>
<feature type="compositionally biased region" description="Low complexity" evidence="8">
    <location>
        <begin position="524"/>
        <end position="538"/>
    </location>
</feature>
<reference evidence="13 14" key="3">
    <citation type="submission" date="2019-11" db="EMBL/GenBank/DDBJ databases">
        <title>A de novo genome assembly of a pear dwarfing rootstock.</title>
        <authorList>
            <person name="Wang F."/>
            <person name="Wang J."/>
            <person name="Li S."/>
            <person name="Zhang Y."/>
            <person name="Fang M."/>
            <person name="Ma L."/>
            <person name="Zhao Y."/>
            <person name="Jiang S."/>
        </authorList>
    </citation>
    <scope>NUCLEOTIDE SEQUENCE [LARGE SCALE GENOMIC DNA]</scope>
    <source>
        <strain evidence="13">S2</strain>
        <tissue evidence="13">Leaf</tissue>
    </source>
</reference>
<evidence type="ECO:0000256" key="5">
    <source>
        <dbReference type="ARBA" id="ARBA00022759"/>
    </source>
</evidence>
<dbReference type="InterPro" id="IPR021109">
    <property type="entry name" value="Peptidase_aspartic_dom_sf"/>
</dbReference>
<dbReference type="SUPFAM" id="SSF53098">
    <property type="entry name" value="Ribonuclease H-like"/>
    <property type="match status" value="1"/>
</dbReference>
<evidence type="ECO:0000259" key="12">
    <source>
        <dbReference type="Pfam" id="PF17917"/>
    </source>
</evidence>
<feature type="compositionally biased region" description="Basic and acidic residues" evidence="8">
    <location>
        <begin position="590"/>
        <end position="607"/>
    </location>
</feature>
<dbReference type="Pfam" id="PF13456">
    <property type="entry name" value="RVT_3"/>
    <property type="match status" value="1"/>
</dbReference>
<gene>
    <name evidence="13" type="ORF">D8674_008676</name>
</gene>
<dbReference type="SUPFAM" id="SSF56672">
    <property type="entry name" value="DNA/RNA polymerases"/>
    <property type="match status" value="1"/>
</dbReference>
<keyword evidence="14" id="KW-1185">Reference proteome</keyword>
<accession>A0A5N5HWB8</accession>
<evidence type="ECO:0000256" key="2">
    <source>
        <dbReference type="ARBA" id="ARBA00022679"/>
    </source>
</evidence>
<protein>
    <recommendedName>
        <fullName evidence="1">RNA-directed DNA polymerase</fullName>
        <ecNumber evidence="1">2.7.7.49</ecNumber>
    </recommendedName>
</protein>
<feature type="region of interest" description="Disordered" evidence="8">
    <location>
        <begin position="521"/>
        <end position="607"/>
    </location>
</feature>
<keyword evidence="2" id="KW-0808">Transferase</keyword>
<dbReference type="InterPro" id="IPR043128">
    <property type="entry name" value="Rev_trsase/Diguanyl_cyclase"/>
</dbReference>
<evidence type="ECO:0000256" key="6">
    <source>
        <dbReference type="ARBA" id="ARBA00022801"/>
    </source>
</evidence>
<dbReference type="SUPFAM" id="SSF50630">
    <property type="entry name" value="Acid proteases"/>
    <property type="match status" value="1"/>
</dbReference>
<dbReference type="PANTHER" id="PTHR48475">
    <property type="entry name" value="RIBONUCLEASE H"/>
    <property type="match status" value="1"/>
</dbReference>